<reference evidence="13" key="1">
    <citation type="submission" date="2025-08" db="UniProtKB">
        <authorList>
            <consortium name="Ensembl"/>
        </authorList>
    </citation>
    <scope>IDENTIFICATION</scope>
</reference>
<dbReference type="PANTHER" id="PTHR24034:SF209">
    <property type="entry name" value="EGF-LIKE DOMAIN-CONTAINING PROTEIN"/>
    <property type="match status" value="1"/>
</dbReference>
<evidence type="ECO:0000256" key="3">
    <source>
        <dbReference type="ARBA" id="ARBA00022536"/>
    </source>
</evidence>
<evidence type="ECO:0000256" key="10">
    <source>
        <dbReference type="PROSITE-ProRule" id="PRU00076"/>
    </source>
</evidence>
<sequence>VLFGDICVNGRCQNIPGLFRCQCNRGYELDRTGGNCTDINECADPTFCINGICVNIPGSYHCNCPPDFQLNPTGVGSLQSKECFVFGLLADINECQELPGLCQGGKCINTFGSFQCECPQGFSLNPDTRVCEGNQHVHLFLPTGTRRYLIPPDLWPRDVSVRKEIETCDGELTFNMTKKMCCCSYNIGRAWNKPCEQCPLPSTGEDQ</sequence>
<dbReference type="SMART" id="SM00179">
    <property type="entry name" value="EGF_CA"/>
    <property type="match status" value="3"/>
</dbReference>
<dbReference type="InterPro" id="IPR009030">
    <property type="entry name" value="Growth_fac_rcpt_cys_sf"/>
</dbReference>
<accession>A0A3Q3AQ17</accession>
<dbReference type="PROSITE" id="PS51364">
    <property type="entry name" value="TB"/>
    <property type="match status" value="1"/>
</dbReference>
<comment type="subcellular location">
    <subcellularLocation>
        <location evidence="1">Secreted</location>
        <location evidence="1">Extracellular space</location>
        <location evidence="1">Extracellular matrix</location>
    </subcellularLocation>
</comment>
<proteinExistence type="inferred from homology"/>
<dbReference type="InterPro" id="IPR050751">
    <property type="entry name" value="ECM_structural_protein"/>
</dbReference>
<evidence type="ECO:0000256" key="6">
    <source>
        <dbReference type="ARBA" id="ARBA00023157"/>
    </source>
</evidence>
<keyword evidence="7" id="KW-0325">Glycoprotein</keyword>
<evidence type="ECO:0000313" key="13">
    <source>
        <dbReference type="Ensembl" id="ENSKMAP00000018430.1"/>
    </source>
</evidence>
<keyword evidence="3 10" id="KW-0245">EGF-like domain</keyword>
<dbReference type="FunFam" id="2.10.25.10:FF:000003">
    <property type="entry name" value="fibrillin-1 isoform X1"/>
    <property type="match status" value="3"/>
</dbReference>
<feature type="domain" description="TB" evidence="12">
    <location>
        <begin position="167"/>
        <end position="207"/>
    </location>
</feature>
<dbReference type="PANTHER" id="PTHR24034">
    <property type="entry name" value="EGF-LIKE DOMAIN-CONTAINING PROTEIN"/>
    <property type="match status" value="1"/>
</dbReference>
<dbReference type="Gene3D" id="3.90.290.10">
    <property type="entry name" value="TGF-beta binding (TB) domain"/>
    <property type="match status" value="1"/>
</dbReference>
<comment type="similarity">
    <text evidence="9">Belongs to the LTBP family.</text>
</comment>
<dbReference type="Gene3D" id="2.10.25.10">
    <property type="entry name" value="Laminin"/>
    <property type="match status" value="3"/>
</dbReference>
<comment type="caution">
    <text evidence="10">Lacks conserved residue(s) required for the propagation of feature annotation.</text>
</comment>
<dbReference type="InterPro" id="IPR036773">
    <property type="entry name" value="TB_dom_sf"/>
</dbReference>
<dbReference type="GO" id="GO:0005509">
    <property type="term" value="F:calcium ion binding"/>
    <property type="evidence" value="ECO:0007669"/>
    <property type="project" value="InterPro"/>
</dbReference>
<dbReference type="Pfam" id="PF00683">
    <property type="entry name" value="TB"/>
    <property type="match status" value="1"/>
</dbReference>
<dbReference type="Ensembl" id="ENSKMAT00000018686.1">
    <property type="protein sequence ID" value="ENSKMAP00000018430.1"/>
    <property type="gene ID" value="ENSKMAG00000013717.1"/>
</dbReference>
<keyword evidence="2" id="KW-0272">Extracellular matrix</keyword>
<dbReference type="InterPro" id="IPR000742">
    <property type="entry name" value="EGF"/>
</dbReference>
<dbReference type="InterPro" id="IPR017878">
    <property type="entry name" value="TB_dom"/>
</dbReference>
<organism evidence="13 14">
    <name type="scientific">Kryptolebias marmoratus</name>
    <name type="common">Mangrove killifish</name>
    <name type="synonym">Rivulus marmoratus</name>
    <dbReference type="NCBI Taxonomy" id="37003"/>
    <lineage>
        <taxon>Eukaryota</taxon>
        <taxon>Metazoa</taxon>
        <taxon>Chordata</taxon>
        <taxon>Craniata</taxon>
        <taxon>Vertebrata</taxon>
        <taxon>Euteleostomi</taxon>
        <taxon>Actinopterygii</taxon>
        <taxon>Neopterygii</taxon>
        <taxon>Teleostei</taxon>
        <taxon>Neoteleostei</taxon>
        <taxon>Acanthomorphata</taxon>
        <taxon>Ovalentaria</taxon>
        <taxon>Atherinomorphae</taxon>
        <taxon>Cyprinodontiformes</taxon>
        <taxon>Rivulidae</taxon>
        <taxon>Kryptolebias</taxon>
    </lineage>
</organism>
<evidence type="ECO:0008006" key="15">
    <source>
        <dbReference type="Google" id="ProtNLM"/>
    </source>
</evidence>
<evidence type="ECO:0000256" key="2">
    <source>
        <dbReference type="ARBA" id="ARBA00022530"/>
    </source>
</evidence>
<dbReference type="PROSITE" id="PS50026">
    <property type="entry name" value="EGF_3"/>
    <property type="match status" value="2"/>
</dbReference>
<evidence type="ECO:0000256" key="1">
    <source>
        <dbReference type="ARBA" id="ARBA00004498"/>
    </source>
</evidence>
<dbReference type="SUPFAM" id="SSF57184">
    <property type="entry name" value="Growth factor receptor domain"/>
    <property type="match status" value="1"/>
</dbReference>
<protein>
    <recommendedName>
        <fullName evidence="15">Fibrillin 2b</fullName>
    </recommendedName>
</protein>
<dbReference type="GO" id="GO:0019838">
    <property type="term" value="F:growth factor binding"/>
    <property type="evidence" value="ECO:0007669"/>
    <property type="project" value="UniProtKB-KW"/>
</dbReference>
<dbReference type="SUPFAM" id="SSF57581">
    <property type="entry name" value="TB module/8-cys domain"/>
    <property type="match status" value="1"/>
</dbReference>
<keyword evidence="6" id="KW-1015">Disulfide bond</keyword>
<dbReference type="InterPro" id="IPR001881">
    <property type="entry name" value="EGF-like_Ca-bd_dom"/>
</dbReference>
<dbReference type="InterPro" id="IPR000152">
    <property type="entry name" value="EGF-type_Asp/Asn_hydroxyl_site"/>
</dbReference>
<dbReference type="InterPro" id="IPR018097">
    <property type="entry name" value="EGF_Ca-bd_CS"/>
</dbReference>
<dbReference type="Proteomes" id="UP000264800">
    <property type="component" value="Unplaced"/>
</dbReference>
<keyword evidence="5" id="KW-0677">Repeat</keyword>
<dbReference type="GeneTree" id="ENSGT00950000183158"/>
<feature type="domain" description="EGF-like" evidence="11">
    <location>
        <begin position="38"/>
        <end position="73"/>
    </location>
</feature>
<keyword evidence="14" id="KW-1185">Reference proteome</keyword>
<evidence type="ECO:0000256" key="4">
    <source>
        <dbReference type="ARBA" id="ARBA00022729"/>
    </source>
</evidence>
<evidence type="ECO:0000256" key="7">
    <source>
        <dbReference type="ARBA" id="ARBA00023180"/>
    </source>
</evidence>
<dbReference type="SMART" id="SM00181">
    <property type="entry name" value="EGF"/>
    <property type="match status" value="3"/>
</dbReference>
<evidence type="ECO:0000256" key="8">
    <source>
        <dbReference type="ARBA" id="ARBA00023183"/>
    </source>
</evidence>
<dbReference type="PROSITE" id="PS01187">
    <property type="entry name" value="EGF_CA"/>
    <property type="match status" value="2"/>
</dbReference>
<dbReference type="OMA" id="ASWTPRI"/>
<evidence type="ECO:0000313" key="14">
    <source>
        <dbReference type="Proteomes" id="UP000264800"/>
    </source>
</evidence>
<dbReference type="PROSITE" id="PS00010">
    <property type="entry name" value="ASX_HYDROXYL"/>
    <property type="match status" value="2"/>
</dbReference>
<dbReference type="STRING" id="37003.ENSKMAP00000018430"/>
<dbReference type="InterPro" id="IPR049883">
    <property type="entry name" value="NOTCH1_EGF-like"/>
</dbReference>
<evidence type="ECO:0000259" key="11">
    <source>
        <dbReference type="PROSITE" id="PS50026"/>
    </source>
</evidence>
<keyword evidence="4" id="KW-0732">Signal</keyword>
<reference evidence="13" key="2">
    <citation type="submission" date="2025-09" db="UniProtKB">
        <authorList>
            <consortium name="Ensembl"/>
        </authorList>
    </citation>
    <scope>IDENTIFICATION</scope>
</reference>
<dbReference type="CDD" id="cd00054">
    <property type="entry name" value="EGF_CA"/>
    <property type="match status" value="2"/>
</dbReference>
<name>A0A3Q3AQ17_KRYMA</name>
<evidence type="ECO:0000259" key="12">
    <source>
        <dbReference type="PROSITE" id="PS51364"/>
    </source>
</evidence>
<feature type="domain" description="EGF-like" evidence="11">
    <location>
        <begin position="91"/>
        <end position="132"/>
    </location>
</feature>
<keyword evidence="8" id="KW-0340">Growth factor binding</keyword>
<dbReference type="Pfam" id="PF07645">
    <property type="entry name" value="EGF_CA"/>
    <property type="match status" value="3"/>
</dbReference>
<evidence type="ECO:0000256" key="9">
    <source>
        <dbReference type="ARBA" id="ARBA00038081"/>
    </source>
</evidence>
<evidence type="ECO:0000256" key="5">
    <source>
        <dbReference type="ARBA" id="ARBA00022737"/>
    </source>
</evidence>
<dbReference type="AlphaFoldDB" id="A0A3Q3AQ17"/>
<dbReference type="PROSITE" id="PS01186">
    <property type="entry name" value="EGF_2"/>
    <property type="match status" value="1"/>
</dbReference>
<keyword evidence="2" id="KW-0964">Secreted</keyword>